<comment type="caution">
    <text evidence="1">The sequence shown here is derived from an EMBL/GenBank/DDBJ whole genome shotgun (WGS) entry which is preliminary data.</text>
</comment>
<accession>A0AAN9RJH1</accession>
<dbReference type="EMBL" id="JAYMYR010000003">
    <property type="protein sequence ID" value="KAK7373577.1"/>
    <property type="molecule type" value="Genomic_DNA"/>
</dbReference>
<evidence type="ECO:0000313" key="2">
    <source>
        <dbReference type="Proteomes" id="UP001374584"/>
    </source>
</evidence>
<dbReference type="Proteomes" id="UP001374584">
    <property type="component" value="Unassembled WGS sequence"/>
</dbReference>
<gene>
    <name evidence="1" type="ORF">VNO80_06992</name>
</gene>
<evidence type="ECO:0000313" key="1">
    <source>
        <dbReference type="EMBL" id="KAK7373577.1"/>
    </source>
</evidence>
<name>A0AAN9RJH1_PHACN</name>
<dbReference type="AlphaFoldDB" id="A0AAN9RJH1"/>
<protein>
    <submittedName>
        <fullName evidence="1">Uncharacterized protein</fullName>
    </submittedName>
</protein>
<organism evidence="1 2">
    <name type="scientific">Phaseolus coccineus</name>
    <name type="common">Scarlet runner bean</name>
    <name type="synonym">Phaseolus multiflorus</name>
    <dbReference type="NCBI Taxonomy" id="3886"/>
    <lineage>
        <taxon>Eukaryota</taxon>
        <taxon>Viridiplantae</taxon>
        <taxon>Streptophyta</taxon>
        <taxon>Embryophyta</taxon>
        <taxon>Tracheophyta</taxon>
        <taxon>Spermatophyta</taxon>
        <taxon>Magnoliopsida</taxon>
        <taxon>eudicotyledons</taxon>
        <taxon>Gunneridae</taxon>
        <taxon>Pentapetalae</taxon>
        <taxon>rosids</taxon>
        <taxon>fabids</taxon>
        <taxon>Fabales</taxon>
        <taxon>Fabaceae</taxon>
        <taxon>Papilionoideae</taxon>
        <taxon>50 kb inversion clade</taxon>
        <taxon>NPAAA clade</taxon>
        <taxon>indigoferoid/millettioid clade</taxon>
        <taxon>Phaseoleae</taxon>
        <taxon>Phaseolus</taxon>
    </lineage>
</organism>
<keyword evidence="2" id="KW-1185">Reference proteome</keyword>
<reference evidence="1 2" key="1">
    <citation type="submission" date="2024-01" db="EMBL/GenBank/DDBJ databases">
        <title>The genomes of 5 underutilized Papilionoideae crops provide insights into root nodulation and disease resistanc.</title>
        <authorList>
            <person name="Jiang F."/>
        </authorList>
    </citation>
    <scope>NUCLEOTIDE SEQUENCE [LARGE SCALE GENOMIC DNA]</scope>
    <source>
        <strain evidence="1">JINMINGXINNONG_FW02</strain>
        <tissue evidence="1">Leaves</tissue>
    </source>
</reference>
<proteinExistence type="predicted"/>
<sequence length="79" mass="8517">MPMNSLANNITSSSFLPSSRRVYATGDGQKIGVREREAPNEGRGDTFTLNRAATEAPSRLGAAPPRPGLKTVQQYIDLI</sequence>